<keyword evidence="2" id="KW-1185">Reference proteome</keyword>
<evidence type="ECO:0000313" key="1">
    <source>
        <dbReference type="EMBL" id="TFK49654.1"/>
    </source>
</evidence>
<dbReference type="OrthoDB" id="5083627at2759"/>
<dbReference type="Proteomes" id="UP000305948">
    <property type="component" value="Unassembled WGS sequence"/>
</dbReference>
<evidence type="ECO:0000313" key="2">
    <source>
        <dbReference type="Proteomes" id="UP000305948"/>
    </source>
</evidence>
<accession>A0A5C3MWF9</accession>
<protein>
    <submittedName>
        <fullName evidence="1">Uncharacterized protein</fullName>
    </submittedName>
</protein>
<organism evidence="1 2">
    <name type="scientific">Heliocybe sulcata</name>
    <dbReference type="NCBI Taxonomy" id="5364"/>
    <lineage>
        <taxon>Eukaryota</taxon>
        <taxon>Fungi</taxon>
        <taxon>Dikarya</taxon>
        <taxon>Basidiomycota</taxon>
        <taxon>Agaricomycotina</taxon>
        <taxon>Agaricomycetes</taxon>
        <taxon>Gloeophyllales</taxon>
        <taxon>Gloeophyllaceae</taxon>
        <taxon>Heliocybe</taxon>
    </lineage>
</organism>
<dbReference type="EMBL" id="ML213515">
    <property type="protein sequence ID" value="TFK49654.1"/>
    <property type="molecule type" value="Genomic_DNA"/>
</dbReference>
<gene>
    <name evidence="1" type="ORF">OE88DRAFT_1646097</name>
</gene>
<proteinExistence type="predicted"/>
<name>A0A5C3MWF9_9AGAM</name>
<reference evidence="1 2" key="1">
    <citation type="journal article" date="2019" name="Nat. Ecol. Evol.">
        <title>Megaphylogeny resolves global patterns of mushroom evolution.</title>
        <authorList>
            <person name="Varga T."/>
            <person name="Krizsan K."/>
            <person name="Foldi C."/>
            <person name="Dima B."/>
            <person name="Sanchez-Garcia M."/>
            <person name="Sanchez-Ramirez S."/>
            <person name="Szollosi G.J."/>
            <person name="Szarkandi J.G."/>
            <person name="Papp V."/>
            <person name="Albert L."/>
            <person name="Andreopoulos W."/>
            <person name="Angelini C."/>
            <person name="Antonin V."/>
            <person name="Barry K.W."/>
            <person name="Bougher N.L."/>
            <person name="Buchanan P."/>
            <person name="Buyck B."/>
            <person name="Bense V."/>
            <person name="Catcheside P."/>
            <person name="Chovatia M."/>
            <person name="Cooper J."/>
            <person name="Damon W."/>
            <person name="Desjardin D."/>
            <person name="Finy P."/>
            <person name="Geml J."/>
            <person name="Haridas S."/>
            <person name="Hughes K."/>
            <person name="Justo A."/>
            <person name="Karasinski D."/>
            <person name="Kautmanova I."/>
            <person name="Kiss B."/>
            <person name="Kocsube S."/>
            <person name="Kotiranta H."/>
            <person name="LaButti K.M."/>
            <person name="Lechner B.E."/>
            <person name="Liimatainen K."/>
            <person name="Lipzen A."/>
            <person name="Lukacs Z."/>
            <person name="Mihaltcheva S."/>
            <person name="Morgado L.N."/>
            <person name="Niskanen T."/>
            <person name="Noordeloos M.E."/>
            <person name="Ohm R.A."/>
            <person name="Ortiz-Santana B."/>
            <person name="Ovrebo C."/>
            <person name="Racz N."/>
            <person name="Riley R."/>
            <person name="Savchenko A."/>
            <person name="Shiryaev A."/>
            <person name="Soop K."/>
            <person name="Spirin V."/>
            <person name="Szebenyi C."/>
            <person name="Tomsovsky M."/>
            <person name="Tulloss R.E."/>
            <person name="Uehling J."/>
            <person name="Grigoriev I.V."/>
            <person name="Vagvolgyi C."/>
            <person name="Papp T."/>
            <person name="Martin F.M."/>
            <person name="Miettinen O."/>
            <person name="Hibbett D.S."/>
            <person name="Nagy L.G."/>
        </authorList>
    </citation>
    <scope>NUCLEOTIDE SEQUENCE [LARGE SCALE GENOMIC DNA]</scope>
    <source>
        <strain evidence="1 2">OMC1185</strain>
    </source>
</reference>
<dbReference type="AlphaFoldDB" id="A0A5C3MWF9"/>
<sequence length="521" mass="57345">MVGLSSYPTLDELVNGMNGYDSTDGWDVVVSYSLDKLDTLLKSLWRNDPKFSKSFYFTTTVQGFDDSDTYYVDWTVTLTPPTLHFTQTGSATLLMSISGSSVKRKGDKTKPGDDIPAGYNVHLTTPLLAVKAEAGSITKDADKGVVIGFDNDPDAKLHIVFKFAVKGWDDAVCKIEWDGAGPEPDTDFKDKGAKDQVSEYLSSLDAVNYALAEITPAEVSGTVALTPVNMIFNVFTQPDSQSGPSCLSVYMRTKGGYQDGNPHPVFKLKSGYDQLVETYPIVQGHSSSIIIRHNLFYEKFLQTELQSIVDSDGSPAFTSVSNITSTPGFQVQMYLNKDYVVDSLKGHDVSQSDSPWRLYYGSVTFDDCPLTMEINGSQASWSMSFPNEKEIRWEHDYEDQWHDDMTEHGFVEYSLSISSSGNLLSTDQSQISAVIDVPQSAWQPNDYAKQPGFFDSFSGDYPGIIKGAIESFAYPAFQGTLRLDFFATTNIFAPGKSVINIDTNTGINTPHDVVLVGDVST</sequence>